<name>A0A2B7XJ77_9EURO</name>
<evidence type="ECO:0000313" key="2">
    <source>
        <dbReference type="Proteomes" id="UP000224080"/>
    </source>
</evidence>
<dbReference type="OrthoDB" id="4187798at2759"/>
<dbReference type="EMBL" id="PDNC01000007">
    <property type="protein sequence ID" value="PGH08985.1"/>
    <property type="molecule type" value="Genomic_DNA"/>
</dbReference>
<reference evidence="1 2" key="1">
    <citation type="submission" date="2017-10" db="EMBL/GenBank/DDBJ databases">
        <title>Comparative genomics in systemic dimorphic fungi from Ajellomycetaceae.</title>
        <authorList>
            <person name="Munoz J.F."/>
            <person name="Mcewen J.G."/>
            <person name="Clay O.K."/>
            <person name="Cuomo C.A."/>
        </authorList>
    </citation>
    <scope>NUCLEOTIDE SEQUENCE [LARGE SCALE GENOMIC DNA]</scope>
    <source>
        <strain evidence="1 2">UAMH130</strain>
    </source>
</reference>
<comment type="caution">
    <text evidence="1">The sequence shown here is derived from an EMBL/GenBank/DDBJ whole genome shotgun (WGS) entry which is preliminary data.</text>
</comment>
<organism evidence="1 2">
    <name type="scientific">Blastomyces parvus</name>
    <dbReference type="NCBI Taxonomy" id="2060905"/>
    <lineage>
        <taxon>Eukaryota</taxon>
        <taxon>Fungi</taxon>
        <taxon>Dikarya</taxon>
        <taxon>Ascomycota</taxon>
        <taxon>Pezizomycotina</taxon>
        <taxon>Eurotiomycetes</taxon>
        <taxon>Eurotiomycetidae</taxon>
        <taxon>Onygenales</taxon>
        <taxon>Ajellomycetaceae</taxon>
        <taxon>Blastomyces</taxon>
    </lineage>
</organism>
<dbReference type="AlphaFoldDB" id="A0A2B7XJ77"/>
<gene>
    <name evidence="1" type="ORF">GX51_01042</name>
</gene>
<evidence type="ECO:0000313" key="1">
    <source>
        <dbReference type="EMBL" id="PGH08985.1"/>
    </source>
</evidence>
<keyword evidence="2" id="KW-1185">Reference proteome</keyword>
<dbReference type="Proteomes" id="UP000224080">
    <property type="component" value="Unassembled WGS sequence"/>
</dbReference>
<sequence>MLVHLMNMITPSRIPSALLVVGKFGVTIHVLHLLPEDGTIERFSLTTPPSITTFHHHGATEIDRKQIGVVTLHVGDGETTTSFLGDVETEACRLWKDSFSRSLTQAQPGSVEMVHQQPSMQFVKERGKIVL</sequence>
<proteinExistence type="predicted"/>
<protein>
    <submittedName>
        <fullName evidence="1">Uncharacterized protein</fullName>
    </submittedName>
</protein>
<accession>A0A2B7XJ77</accession>